<dbReference type="PATRIC" id="fig|480.237.peg.1669"/>
<keyword evidence="2" id="KW-1185">Reference proteome</keyword>
<protein>
    <submittedName>
        <fullName evidence="1">Uncharacterized protein</fullName>
    </submittedName>
</protein>
<dbReference type="Proteomes" id="UP000078228">
    <property type="component" value="Unassembled WGS sequence"/>
</dbReference>
<organism evidence="1 2">
    <name type="scientific">Moraxella catarrhalis</name>
    <name type="common">Branhamella catarrhalis</name>
    <dbReference type="NCBI Taxonomy" id="480"/>
    <lineage>
        <taxon>Bacteria</taxon>
        <taxon>Pseudomonadati</taxon>
        <taxon>Pseudomonadota</taxon>
        <taxon>Gammaproteobacteria</taxon>
        <taxon>Moraxellales</taxon>
        <taxon>Moraxellaceae</taxon>
        <taxon>Moraxella</taxon>
    </lineage>
</organism>
<sequence>MGKLQAVFGGILAILNKNSWSNTPLIPPLNDKKNRRLL</sequence>
<reference evidence="1 2" key="1">
    <citation type="journal article" date="2016" name="Genome Biol. Evol.">
        <title>Comparative Genomic Analyses of the Moraxella catarrhalis Serosensitive and Seroresistant Lineages Demonstrate Their Independent Evolution.</title>
        <authorList>
            <person name="Earl J.P."/>
            <person name="de Vries S.P."/>
            <person name="Ahmed A."/>
            <person name="Powell E."/>
            <person name="Schultz M.P."/>
            <person name="Hermans P.W."/>
            <person name="Hill D.J."/>
            <person name="Zhou Z."/>
            <person name="Constantinidou C.I."/>
            <person name="Hu F.Z."/>
            <person name="Bootsma H.J."/>
            <person name="Ehrlich G.D."/>
        </authorList>
    </citation>
    <scope>NUCLEOTIDE SEQUENCE [LARGE SCALE GENOMIC DNA]</scope>
    <source>
        <strain evidence="1 2">Z7542</strain>
    </source>
</reference>
<comment type="caution">
    <text evidence="1">The sequence shown here is derived from an EMBL/GenBank/DDBJ whole genome shotgun (WGS) entry which is preliminary data.</text>
</comment>
<dbReference type="EMBL" id="LXHC01000001">
    <property type="protein sequence ID" value="OAU98453.1"/>
    <property type="molecule type" value="Genomic_DNA"/>
</dbReference>
<proteinExistence type="predicted"/>
<dbReference type="AlphaFoldDB" id="A0A198UPK8"/>
<name>A0A198UPK8_MORCA</name>
<accession>A0A198UPK8</accession>
<gene>
    <name evidence="1" type="ORF">AO384_0037</name>
</gene>
<evidence type="ECO:0000313" key="1">
    <source>
        <dbReference type="EMBL" id="OAU98453.1"/>
    </source>
</evidence>
<evidence type="ECO:0000313" key="2">
    <source>
        <dbReference type="Proteomes" id="UP000078228"/>
    </source>
</evidence>